<dbReference type="SUPFAM" id="SSF103473">
    <property type="entry name" value="MFS general substrate transporter"/>
    <property type="match status" value="1"/>
</dbReference>
<keyword evidence="1 4" id="KW-0812">Transmembrane</keyword>
<evidence type="ECO:0000256" key="2">
    <source>
        <dbReference type="ARBA" id="ARBA00022989"/>
    </source>
</evidence>
<feature type="transmembrane region" description="Helical" evidence="4">
    <location>
        <begin position="142"/>
        <end position="166"/>
    </location>
</feature>
<feature type="transmembrane region" description="Helical" evidence="4">
    <location>
        <begin position="313"/>
        <end position="332"/>
    </location>
</feature>
<evidence type="ECO:0000256" key="4">
    <source>
        <dbReference type="SAM" id="Phobius"/>
    </source>
</evidence>
<keyword evidence="2 4" id="KW-1133">Transmembrane helix</keyword>
<dbReference type="Proteomes" id="UP001438953">
    <property type="component" value="Unassembled WGS sequence"/>
</dbReference>
<gene>
    <name evidence="6" type="ORF">VSX56_11300</name>
</gene>
<dbReference type="PANTHER" id="PTHR23537:SF1">
    <property type="entry name" value="SUGAR TRANSPORTER"/>
    <property type="match status" value="1"/>
</dbReference>
<reference evidence="6 7" key="1">
    <citation type="submission" date="2024-06" db="EMBL/GenBank/DDBJ databases">
        <title>Thioclava kandeliae sp. nov. from a rhizosphere soil sample of Kandelia candel in a mangrove.</title>
        <authorList>
            <person name="Mu T."/>
        </authorList>
    </citation>
    <scope>NUCLEOTIDE SEQUENCE [LARGE SCALE GENOMIC DNA]</scope>
    <source>
        <strain evidence="6 7">CPCC 100088</strain>
    </source>
</reference>
<feature type="transmembrane region" description="Helical" evidence="4">
    <location>
        <begin position="108"/>
        <end position="130"/>
    </location>
</feature>
<dbReference type="PROSITE" id="PS50850">
    <property type="entry name" value="MFS"/>
    <property type="match status" value="1"/>
</dbReference>
<feature type="domain" description="Major facilitator superfamily (MFS) profile" evidence="5">
    <location>
        <begin position="224"/>
        <end position="418"/>
    </location>
</feature>
<keyword evidence="3 4" id="KW-0472">Membrane</keyword>
<organism evidence="6 7">
    <name type="scientific">Thioclava kandeliae</name>
    <dbReference type="NCBI Taxonomy" id="3070818"/>
    <lineage>
        <taxon>Bacteria</taxon>
        <taxon>Pseudomonadati</taxon>
        <taxon>Pseudomonadota</taxon>
        <taxon>Alphaproteobacteria</taxon>
        <taxon>Rhodobacterales</taxon>
        <taxon>Paracoccaceae</taxon>
        <taxon>Thioclava</taxon>
    </lineage>
</organism>
<dbReference type="InterPro" id="IPR020846">
    <property type="entry name" value="MFS_dom"/>
</dbReference>
<dbReference type="Pfam" id="PF06779">
    <property type="entry name" value="MFS_4"/>
    <property type="match status" value="1"/>
</dbReference>
<name>A0ABV1SHH6_9RHOB</name>
<dbReference type="InterPro" id="IPR036259">
    <property type="entry name" value="MFS_trans_sf"/>
</dbReference>
<dbReference type="RefSeq" id="WP_350937150.1">
    <property type="nucleotide sequence ID" value="NZ_JAYWLC010000008.1"/>
</dbReference>
<protein>
    <submittedName>
        <fullName evidence="6">YbfB/YjiJ family MFS transporter</fullName>
    </submittedName>
</protein>
<accession>A0ABV1SHH6</accession>
<dbReference type="InterPro" id="IPR010645">
    <property type="entry name" value="MFS_4"/>
</dbReference>
<keyword evidence="7" id="KW-1185">Reference proteome</keyword>
<feature type="transmembrane region" description="Helical" evidence="4">
    <location>
        <begin position="382"/>
        <end position="404"/>
    </location>
</feature>
<feature type="transmembrane region" description="Helical" evidence="4">
    <location>
        <begin position="84"/>
        <end position="102"/>
    </location>
</feature>
<feature type="transmembrane region" description="Helical" evidence="4">
    <location>
        <begin position="262"/>
        <end position="278"/>
    </location>
</feature>
<evidence type="ECO:0000259" key="5">
    <source>
        <dbReference type="PROSITE" id="PS50850"/>
    </source>
</evidence>
<feature type="transmembrane region" description="Helical" evidence="4">
    <location>
        <begin position="344"/>
        <end position="362"/>
    </location>
</feature>
<feature type="transmembrane region" description="Helical" evidence="4">
    <location>
        <begin position="172"/>
        <end position="192"/>
    </location>
</feature>
<feature type="transmembrane region" description="Helical" evidence="4">
    <location>
        <begin position="15"/>
        <end position="40"/>
    </location>
</feature>
<dbReference type="PANTHER" id="PTHR23537">
    <property type="match status" value="1"/>
</dbReference>
<dbReference type="Gene3D" id="1.20.1250.20">
    <property type="entry name" value="MFS general substrate transporter like domains"/>
    <property type="match status" value="2"/>
</dbReference>
<feature type="transmembrane region" description="Helical" evidence="4">
    <location>
        <begin position="290"/>
        <end position="307"/>
    </location>
</feature>
<comment type="caution">
    <text evidence="6">The sequence shown here is derived from an EMBL/GenBank/DDBJ whole genome shotgun (WGS) entry which is preliminary data.</text>
</comment>
<evidence type="ECO:0000256" key="1">
    <source>
        <dbReference type="ARBA" id="ARBA00022692"/>
    </source>
</evidence>
<evidence type="ECO:0000256" key="3">
    <source>
        <dbReference type="ARBA" id="ARBA00023136"/>
    </source>
</evidence>
<feature type="transmembrane region" description="Helical" evidence="4">
    <location>
        <begin position="225"/>
        <end position="250"/>
    </location>
</feature>
<evidence type="ECO:0000313" key="7">
    <source>
        <dbReference type="Proteomes" id="UP001438953"/>
    </source>
</evidence>
<proteinExistence type="predicted"/>
<sequence>MTQPSPPRSALPSPILIVCAAAMSLALAMGIGRFAFTAILPVMIAQNALDLKLGSTLASANYLGYLVGALGCMTIPSRQSSARILRLGLLATVLASLAMIIPSPTLWIALRFAAGVISAVTMVQTARWCFLSLAHLQHAKLGSAMFTGVGLGIGISGLICMAMIAADLDWQSLWVSFALIGCLMAGFVWSVATPAREALCTPASARAQPAAQATAPRPQASRARLALFVLAYGLAGFGYIITATYLPLIARIELPGSALVDFFWPLFGFAAALGSFLATRLHDRLPPQNILILCYLMQSAGVMWTTFRPDATGLAVGALLAGLPFTAINFFAMDVAQRLYPNRVSQLIGLLTAAYAIGQILGPATVQLVLHHVSDLQSGFNLSLHIAGGALLAGALGFVALGVLRRVYGPVNATLTRN</sequence>
<dbReference type="EMBL" id="JAYWLC010000008">
    <property type="protein sequence ID" value="MER5172359.1"/>
    <property type="molecule type" value="Genomic_DNA"/>
</dbReference>
<evidence type="ECO:0000313" key="6">
    <source>
        <dbReference type="EMBL" id="MER5172359.1"/>
    </source>
</evidence>